<dbReference type="AlphaFoldDB" id="A0A0G1EN41"/>
<dbReference type="GO" id="GO:0004553">
    <property type="term" value="F:hydrolase activity, hydrolyzing O-glycosyl compounds"/>
    <property type="evidence" value="ECO:0007669"/>
    <property type="project" value="InterPro"/>
</dbReference>
<feature type="signal peptide" evidence="1">
    <location>
        <begin position="1"/>
        <end position="25"/>
    </location>
</feature>
<evidence type="ECO:0000313" key="2">
    <source>
        <dbReference type="EMBL" id="KKS84456.1"/>
    </source>
</evidence>
<dbReference type="Pfam" id="PF00404">
    <property type="entry name" value="Dockerin_1"/>
    <property type="match status" value="1"/>
</dbReference>
<keyword evidence="1" id="KW-0732">Signal</keyword>
<dbReference type="STRING" id="1618436.UV59_C0019G0031"/>
<protein>
    <recommendedName>
        <fullName evidence="4">Dockerin domain-containing protein</fullName>
    </recommendedName>
</protein>
<dbReference type="InterPro" id="IPR002105">
    <property type="entry name" value="Dockerin_1_rpt"/>
</dbReference>
<evidence type="ECO:0000256" key="1">
    <source>
        <dbReference type="SAM" id="SignalP"/>
    </source>
</evidence>
<organism evidence="2 3">
    <name type="scientific">Candidatus Gottesmanbacteria bacterium GW2011_GWA1_43_11</name>
    <dbReference type="NCBI Taxonomy" id="1618436"/>
    <lineage>
        <taxon>Bacteria</taxon>
        <taxon>Candidatus Gottesmaniibacteriota</taxon>
    </lineage>
</organism>
<dbReference type="SUPFAM" id="SSF63446">
    <property type="entry name" value="Type I dockerin domain"/>
    <property type="match status" value="1"/>
</dbReference>
<reference evidence="2 3" key="1">
    <citation type="journal article" date="2015" name="Nature">
        <title>rRNA introns, odd ribosomes, and small enigmatic genomes across a large radiation of phyla.</title>
        <authorList>
            <person name="Brown C.T."/>
            <person name="Hug L.A."/>
            <person name="Thomas B.C."/>
            <person name="Sharon I."/>
            <person name="Castelle C.J."/>
            <person name="Singh A."/>
            <person name="Wilkins M.J."/>
            <person name="Williams K.H."/>
            <person name="Banfield J.F."/>
        </authorList>
    </citation>
    <scope>NUCLEOTIDE SEQUENCE [LARGE SCALE GENOMIC DNA]</scope>
</reference>
<evidence type="ECO:0000313" key="3">
    <source>
        <dbReference type="Proteomes" id="UP000034543"/>
    </source>
</evidence>
<feature type="chain" id="PRO_5002536884" description="Dockerin domain-containing protein" evidence="1">
    <location>
        <begin position="26"/>
        <end position="468"/>
    </location>
</feature>
<sequence>MKRISWLIGLLSCALFLGFPQATLAQSTTYLWEKPTTVNLNQNLVTTQVQILRNEADKILAKGSLAPLRMNYGDIWNLEGLWIYLEKGRIITTLAYAYPYLTVAQQQQLKTYVQAMLASGAEAPWASGTTKNNGQGVERRLHGYQITDGRFPRYPSSNTIPTLHVIYGFWLYGDRTGDWATIQQYWTQIKTYYNNNKSGNGILYGQLSGFVGMARLTQQFNDTVMRATVETDANAQFNTALTPATIETRAQATYFTYFYTTRNAGSFPGQPWMFLEVSPEVVRYINNNSNLKTEIQNRLSQFESRYPVWWLHQAPYGARWTGDESVGVTPEIFGLLFPYKRWIQKESPNKLTEYLRSAPLGIGDSYWLESLVSNIESFGQTCWVNVQTGQQVSCEAAPSVSPLPSAFPSPTPSLISDFNHDGTVNSLDGKLLLTNWLTNLCGTSSCDTNQDSKNNSLDFGWVVKEWGN</sequence>
<accession>A0A0G1EN41</accession>
<name>A0A0G1EN41_9BACT</name>
<comment type="caution">
    <text evidence="2">The sequence shown here is derived from an EMBL/GenBank/DDBJ whole genome shotgun (WGS) entry which is preliminary data.</text>
</comment>
<dbReference type="GO" id="GO:0000272">
    <property type="term" value="P:polysaccharide catabolic process"/>
    <property type="evidence" value="ECO:0007669"/>
    <property type="project" value="InterPro"/>
</dbReference>
<dbReference type="InterPro" id="IPR036439">
    <property type="entry name" value="Dockerin_dom_sf"/>
</dbReference>
<gene>
    <name evidence="2" type="ORF">UV59_C0019G0031</name>
</gene>
<proteinExistence type="predicted"/>
<evidence type="ECO:0008006" key="4">
    <source>
        <dbReference type="Google" id="ProtNLM"/>
    </source>
</evidence>
<dbReference type="Proteomes" id="UP000034543">
    <property type="component" value="Unassembled WGS sequence"/>
</dbReference>
<dbReference type="EMBL" id="LCFB01000019">
    <property type="protein sequence ID" value="KKS84456.1"/>
    <property type="molecule type" value="Genomic_DNA"/>
</dbReference>